<name>A0AAX3Y8P3_RHOOP</name>
<proteinExistence type="predicted"/>
<dbReference type="Proteomes" id="UP001066327">
    <property type="component" value="Unassembled WGS sequence"/>
</dbReference>
<evidence type="ECO:0000313" key="4">
    <source>
        <dbReference type="Proteomes" id="UP001231166"/>
    </source>
</evidence>
<sequence>MTGFAPFRAEVSGRTGKRGGATPEGDVVFWTNYYTFGPGRRRRGRCDLGLWLVAETIHRMLPTGIVLMWPYPVLTTDSVLGTDPDADQDPDPVRIAALDNAIGRLSDHFGRCGLTPVESAPWALGMSTTFEALPVARSHLGAVRRTTVSFTLDQLRAASPPPAPDE</sequence>
<dbReference type="AlphaFoldDB" id="A0AAX3Y8P3"/>
<evidence type="ECO:0000313" key="2">
    <source>
        <dbReference type="EMBL" id="WLF44580.1"/>
    </source>
</evidence>
<gene>
    <name evidence="1" type="ORF">O4328_41660</name>
    <name evidence="2" type="ORF">Q5707_21775</name>
</gene>
<evidence type="ECO:0000313" key="3">
    <source>
        <dbReference type="Proteomes" id="UP001066327"/>
    </source>
</evidence>
<dbReference type="Proteomes" id="UP001231166">
    <property type="component" value="Chromosome"/>
</dbReference>
<dbReference type="RefSeq" id="WP_269592804.1">
    <property type="nucleotide sequence ID" value="NZ_CP130953.1"/>
</dbReference>
<dbReference type="EMBL" id="CP130953">
    <property type="protein sequence ID" value="WLF44580.1"/>
    <property type="molecule type" value="Genomic_DNA"/>
</dbReference>
<dbReference type="EMBL" id="JAPWIS010000040">
    <property type="protein sequence ID" value="MCZ4590065.1"/>
    <property type="molecule type" value="Genomic_DNA"/>
</dbReference>
<organism evidence="2 4">
    <name type="scientific">Rhodococcus opacus</name>
    <name type="common">Nocardia opaca</name>
    <dbReference type="NCBI Taxonomy" id="37919"/>
    <lineage>
        <taxon>Bacteria</taxon>
        <taxon>Bacillati</taxon>
        <taxon>Actinomycetota</taxon>
        <taxon>Actinomycetes</taxon>
        <taxon>Mycobacteriales</taxon>
        <taxon>Nocardiaceae</taxon>
        <taxon>Rhodococcus</taxon>
    </lineage>
</organism>
<reference evidence="2" key="2">
    <citation type="submission" date="2023-07" db="EMBL/GenBank/DDBJ databases">
        <title>Genomic analysis of Rhodococcus opacus VOC-14 with glycol ethers degradation activity.</title>
        <authorList>
            <person name="Narkevich D.A."/>
            <person name="Hlushen A.M."/>
            <person name="Akhremchuk A.E."/>
            <person name="Sikolenko M.A."/>
            <person name="Valentovich L.N."/>
        </authorList>
    </citation>
    <scope>NUCLEOTIDE SEQUENCE</scope>
    <source>
        <strain evidence="2">VOC-14</strain>
    </source>
</reference>
<reference evidence="1" key="1">
    <citation type="submission" date="2022-12" db="EMBL/GenBank/DDBJ databases">
        <authorList>
            <person name="Krivoruchko A.V."/>
            <person name="Elkin A."/>
        </authorList>
    </citation>
    <scope>NUCLEOTIDE SEQUENCE</scope>
    <source>
        <strain evidence="1">IEGM 249</strain>
    </source>
</reference>
<accession>A0AAX3Y8P3</accession>
<evidence type="ECO:0000313" key="1">
    <source>
        <dbReference type="EMBL" id="MCZ4590065.1"/>
    </source>
</evidence>
<protein>
    <submittedName>
        <fullName evidence="2">Uncharacterized protein</fullName>
    </submittedName>
</protein>
<keyword evidence="3" id="KW-1185">Reference proteome</keyword>